<dbReference type="EMBL" id="CAJNOE010000259">
    <property type="protein sequence ID" value="CAF1097104.1"/>
    <property type="molecule type" value="Genomic_DNA"/>
</dbReference>
<protein>
    <recommendedName>
        <fullName evidence="2">CBM-cenC domain-containing protein</fullName>
    </recommendedName>
</protein>
<dbReference type="Pfam" id="PF02018">
    <property type="entry name" value="CBM_4_9"/>
    <property type="match status" value="1"/>
</dbReference>
<dbReference type="Gene3D" id="2.60.120.260">
    <property type="entry name" value="Galactose-binding domain-like"/>
    <property type="match status" value="1"/>
</dbReference>
<dbReference type="GO" id="GO:0016798">
    <property type="term" value="F:hydrolase activity, acting on glycosyl bonds"/>
    <property type="evidence" value="ECO:0007669"/>
    <property type="project" value="InterPro"/>
</dbReference>
<dbReference type="Proteomes" id="UP000663844">
    <property type="component" value="Unassembled WGS sequence"/>
</dbReference>
<comment type="caution">
    <text evidence="3">The sequence shown here is derived from an EMBL/GenBank/DDBJ whole genome shotgun (WGS) entry which is preliminary data.</text>
</comment>
<dbReference type="SUPFAM" id="SSF49785">
    <property type="entry name" value="Galactose-binding domain-like"/>
    <property type="match status" value="1"/>
</dbReference>
<evidence type="ECO:0000313" key="3">
    <source>
        <dbReference type="EMBL" id="CAF1097104.1"/>
    </source>
</evidence>
<organism evidence="3 7">
    <name type="scientific">Adineta steineri</name>
    <dbReference type="NCBI Taxonomy" id="433720"/>
    <lineage>
        <taxon>Eukaryota</taxon>
        <taxon>Metazoa</taxon>
        <taxon>Spiralia</taxon>
        <taxon>Gnathifera</taxon>
        <taxon>Rotifera</taxon>
        <taxon>Eurotatoria</taxon>
        <taxon>Bdelloidea</taxon>
        <taxon>Adinetida</taxon>
        <taxon>Adinetidae</taxon>
        <taxon>Adineta</taxon>
    </lineage>
</organism>
<evidence type="ECO:0000259" key="2">
    <source>
        <dbReference type="Pfam" id="PF02018"/>
    </source>
</evidence>
<proteinExistence type="predicted"/>
<dbReference type="Proteomes" id="UP000663860">
    <property type="component" value="Unassembled WGS sequence"/>
</dbReference>
<gene>
    <name evidence="3" type="ORF">IZO911_LOCUS22828</name>
    <name evidence="4" type="ORF">JYZ213_LOCUS24853</name>
    <name evidence="6" type="ORF">OKA104_LOCUS40170</name>
    <name evidence="5" type="ORF">OXD698_LOCUS31611</name>
</gene>
<evidence type="ECO:0000313" key="4">
    <source>
        <dbReference type="EMBL" id="CAF1164631.1"/>
    </source>
</evidence>
<evidence type="ECO:0000256" key="1">
    <source>
        <dbReference type="ARBA" id="ARBA00022801"/>
    </source>
</evidence>
<evidence type="ECO:0000313" key="6">
    <source>
        <dbReference type="EMBL" id="CAF4186247.1"/>
    </source>
</evidence>
<evidence type="ECO:0000313" key="5">
    <source>
        <dbReference type="EMBL" id="CAF4036173.1"/>
    </source>
</evidence>
<reference evidence="3" key="1">
    <citation type="submission" date="2021-02" db="EMBL/GenBank/DDBJ databases">
        <authorList>
            <person name="Nowell W R."/>
        </authorList>
    </citation>
    <scope>NUCLEOTIDE SEQUENCE</scope>
</reference>
<dbReference type="Proteomes" id="UP000663845">
    <property type="component" value="Unassembled WGS sequence"/>
</dbReference>
<name>A0A814NZR6_9BILA</name>
<sequence length="121" mass="12880">MAPNITSAKLMFALRDDPDFLFVDDVSVTNSSGIQLLSNGNFELGTLSGWTYCNPANASYSGAVSSMDPHNGSYSYADGSVGFMDYLSQSFAVVPNNIYSVTFWLSANSNSSTYALVTIGA</sequence>
<feature type="domain" description="CBM-cenC" evidence="2">
    <location>
        <begin position="36"/>
        <end position="119"/>
    </location>
</feature>
<dbReference type="EMBL" id="CAJOAZ010003938">
    <property type="protein sequence ID" value="CAF4036173.1"/>
    <property type="molecule type" value="Genomic_DNA"/>
</dbReference>
<dbReference type="Proteomes" id="UP000663881">
    <property type="component" value="Unassembled WGS sequence"/>
</dbReference>
<keyword evidence="1" id="KW-0378">Hydrolase</keyword>
<dbReference type="InterPro" id="IPR008979">
    <property type="entry name" value="Galactose-bd-like_sf"/>
</dbReference>
<dbReference type="InterPro" id="IPR003305">
    <property type="entry name" value="CenC_carb-bd"/>
</dbReference>
<dbReference type="EMBL" id="CAJNOG010000310">
    <property type="protein sequence ID" value="CAF1164631.1"/>
    <property type="molecule type" value="Genomic_DNA"/>
</dbReference>
<accession>A0A814NZR6</accession>
<dbReference type="AlphaFoldDB" id="A0A814NZR6"/>
<evidence type="ECO:0000313" key="7">
    <source>
        <dbReference type="Proteomes" id="UP000663860"/>
    </source>
</evidence>
<dbReference type="EMBL" id="CAJOAY010008416">
    <property type="protein sequence ID" value="CAF4186247.1"/>
    <property type="molecule type" value="Genomic_DNA"/>
</dbReference>